<evidence type="ECO:0000256" key="2">
    <source>
        <dbReference type="ARBA" id="ARBA00018586"/>
    </source>
</evidence>
<evidence type="ECO:0000313" key="10">
    <source>
        <dbReference type="EMBL" id="ORV48505.1"/>
    </source>
</evidence>
<dbReference type="RefSeq" id="WP_085227022.1">
    <property type="nucleotide sequence ID" value="NZ_LQOV01000034.1"/>
</dbReference>
<gene>
    <name evidence="10" type="ORF">AWC05_05175</name>
</gene>
<proteinExistence type="inferred from homology"/>
<evidence type="ECO:0000256" key="4">
    <source>
        <dbReference type="ARBA" id="ARBA00022889"/>
    </source>
</evidence>
<evidence type="ECO:0000256" key="7">
    <source>
        <dbReference type="ARBA" id="ARBA00093787"/>
    </source>
</evidence>
<organism evidence="10 11">
    <name type="scientific">Mycobacterium florentinum</name>
    <dbReference type="NCBI Taxonomy" id="292462"/>
    <lineage>
        <taxon>Bacteria</taxon>
        <taxon>Bacillati</taxon>
        <taxon>Actinomycetota</taxon>
        <taxon>Actinomycetes</taxon>
        <taxon>Mycobacteriales</taxon>
        <taxon>Mycobacteriaceae</taxon>
        <taxon>Mycobacterium</taxon>
        <taxon>Mycobacterium simiae complex</taxon>
    </lineage>
</organism>
<feature type="signal peptide" evidence="9">
    <location>
        <begin position="1"/>
        <end position="26"/>
    </location>
</feature>
<keyword evidence="11" id="KW-1185">Reference proteome</keyword>
<keyword evidence="3 9" id="KW-0732">Signal</keyword>
<comment type="subcellular location">
    <subcellularLocation>
        <location evidence="1">Fimbrium</location>
    </subcellularLocation>
</comment>
<dbReference type="EMBL" id="LQOV01000034">
    <property type="protein sequence ID" value="ORV48505.1"/>
    <property type="molecule type" value="Genomic_DNA"/>
</dbReference>
<comment type="subunit">
    <text evidence="7">Forms a homomer composed of subunits assembled in a large structure.</text>
</comment>
<evidence type="ECO:0000256" key="5">
    <source>
        <dbReference type="ARBA" id="ARBA00023263"/>
    </source>
</evidence>
<comment type="similarity">
    <text evidence="6">Belongs to the mycobacterial pilin family.</text>
</comment>
<accession>A0A1X1TV87</accession>
<protein>
    <recommendedName>
        <fullName evidence="2">Pilin</fullName>
    </recommendedName>
    <alternativeName>
        <fullName evidence="8">Pili structural subunit</fullName>
    </alternativeName>
</protein>
<evidence type="ECO:0000313" key="11">
    <source>
        <dbReference type="Proteomes" id="UP000193010"/>
    </source>
</evidence>
<dbReference type="Pfam" id="PF26380">
    <property type="entry name" value="Pilin_Mycobact"/>
    <property type="match status" value="1"/>
</dbReference>
<feature type="chain" id="PRO_5012665230" description="Pilin" evidence="9">
    <location>
        <begin position="27"/>
        <end position="79"/>
    </location>
</feature>
<evidence type="ECO:0000256" key="6">
    <source>
        <dbReference type="ARBA" id="ARBA00093784"/>
    </source>
</evidence>
<dbReference type="InterPro" id="IPR058759">
    <property type="entry name" value="Pilin_mycobact"/>
</dbReference>
<dbReference type="Proteomes" id="UP000193010">
    <property type="component" value="Unassembled WGS sequence"/>
</dbReference>
<comment type="caution">
    <text evidence="10">The sequence shown here is derived from an EMBL/GenBank/DDBJ whole genome shotgun (WGS) entry which is preliminary data.</text>
</comment>
<evidence type="ECO:0000256" key="9">
    <source>
        <dbReference type="SAM" id="SignalP"/>
    </source>
</evidence>
<evidence type="ECO:0000256" key="8">
    <source>
        <dbReference type="ARBA" id="ARBA00093801"/>
    </source>
</evidence>
<sequence>MSTAVGATILTAGLGFIGLGVAPAPAAPAPLPDYHWCPGQPWNQGWGFNWNGGHCHDDFYNDGEPHDSFHWHGQGPWHP</sequence>
<keyword evidence="4" id="KW-0130">Cell adhesion</keyword>
<evidence type="ECO:0000256" key="1">
    <source>
        <dbReference type="ARBA" id="ARBA00004561"/>
    </source>
</evidence>
<evidence type="ECO:0000256" key="3">
    <source>
        <dbReference type="ARBA" id="ARBA00022729"/>
    </source>
</evidence>
<name>A0A1X1TV87_MYCFL</name>
<keyword evidence="5" id="KW-0281">Fimbrium</keyword>
<reference evidence="10 11" key="1">
    <citation type="submission" date="2016-01" db="EMBL/GenBank/DDBJ databases">
        <title>The new phylogeny of the genus Mycobacterium.</title>
        <authorList>
            <person name="Tarcisio F."/>
            <person name="Conor M."/>
            <person name="Antonella G."/>
            <person name="Elisabetta G."/>
            <person name="Giulia F.S."/>
            <person name="Sara T."/>
            <person name="Anna F."/>
            <person name="Clotilde B."/>
            <person name="Roberto B."/>
            <person name="Veronica D.S."/>
            <person name="Fabio R."/>
            <person name="Monica P."/>
            <person name="Olivier J."/>
            <person name="Enrico T."/>
            <person name="Nicola S."/>
        </authorList>
    </citation>
    <scope>NUCLEOTIDE SEQUENCE [LARGE SCALE GENOMIC DNA]</scope>
    <source>
        <strain evidence="10 11">DSM 44852</strain>
    </source>
</reference>
<dbReference type="AlphaFoldDB" id="A0A1X1TV87"/>